<evidence type="ECO:0000256" key="3">
    <source>
        <dbReference type="ARBA" id="ARBA00023163"/>
    </source>
</evidence>
<dbReference type="Gene3D" id="1.10.1660.10">
    <property type="match status" value="1"/>
</dbReference>
<sequence>MGCKEKLYAIREVSEVTGIKPVTLRAWQRRYNIIQPERTEKGHRLYTDTHIEQIKTIQGWLEKGVAIGKVKALLESEAGVEDVSLANSQLEEVEAMLSALALLNRSKAESVLSQVCKEYPLDILQHRFIQPIFDALSSVKRSQRTLQQGMFNSLVMAQLSFILEAENKVAPQGRCLLVSYEELGSIELRLWALKLSEQGFSINFIEGVDDVSALVDHDGLNKYQAVSLFASQAPSQVQIESVKVLQGRLAENLILNPLLDSLTKI</sequence>
<evidence type="ECO:0000259" key="4">
    <source>
        <dbReference type="PROSITE" id="PS50937"/>
    </source>
</evidence>
<dbReference type="RefSeq" id="WP_075705949.1">
    <property type="nucleotide sequence ID" value="NZ_MJMJ01000001.1"/>
</dbReference>
<dbReference type="Proteomes" id="UP000186313">
    <property type="component" value="Unassembled WGS sequence"/>
</dbReference>
<dbReference type="OrthoDB" id="9800334at2"/>
<dbReference type="GO" id="GO:0003677">
    <property type="term" value="F:DNA binding"/>
    <property type="evidence" value="ECO:0007669"/>
    <property type="project" value="UniProtKB-KW"/>
</dbReference>
<dbReference type="SUPFAM" id="SSF46955">
    <property type="entry name" value="Putative DNA-binding domain"/>
    <property type="match status" value="1"/>
</dbReference>
<dbReference type="Pfam" id="PF13411">
    <property type="entry name" value="MerR_1"/>
    <property type="match status" value="1"/>
</dbReference>
<dbReference type="GO" id="GO:0003700">
    <property type="term" value="F:DNA-binding transcription factor activity"/>
    <property type="evidence" value="ECO:0007669"/>
    <property type="project" value="InterPro"/>
</dbReference>
<dbReference type="InterPro" id="IPR009061">
    <property type="entry name" value="DNA-bd_dom_put_sf"/>
</dbReference>
<organism evidence="5 6">
    <name type="scientific">Vibrio panuliri</name>
    <dbReference type="NCBI Taxonomy" id="1381081"/>
    <lineage>
        <taxon>Bacteria</taxon>
        <taxon>Pseudomonadati</taxon>
        <taxon>Pseudomonadota</taxon>
        <taxon>Gammaproteobacteria</taxon>
        <taxon>Vibrionales</taxon>
        <taxon>Vibrionaceae</taxon>
        <taxon>Vibrio</taxon>
    </lineage>
</organism>
<reference evidence="5 6" key="1">
    <citation type="submission" date="2016-09" db="EMBL/GenBank/DDBJ databases">
        <title>Genomic Taxonomy of the Vibrionaceae.</title>
        <authorList>
            <person name="Gonzalez-Castillo A."/>
            <person name="Gomez-Gil B."/>
            <person name="Enciso-Ibarra K."/>
        </authorList>
    </citation>
    <scope>NUCLEOTIDE SEQUENCE [LARGE SCALE GENOMIC DNA]</scope>
    <source>
        <strain evidence="5 6">CAIM 703</strain>
    </source>
</reference>
<feature type="domain" description="HTH merR-type" evidence="4">
    <location>
        <begin position="7"/>
        <end position="76"/>
    </location>
</feature>
<gene>
    <name evidence="5" type="ORF">BIY22_02130</name>
</gene>
<evidence type="ECO:0000313" key="6">
    <source>
        <dbReference type="Proteomes" id="UP000186313"/>
    </source>
</evidence>
<evidence type="ECO:0000256" key="1">
    <source>
        <dbReference type="ARBA" id="ARBA00023015"/>
    </source>
</evidence>
<dbReference type="SMART" id="SM00422">
    <property type="entry name" value="HTH_MERR"/>
    <property type="match status" value="1"/>
</dbReference>
<dbReference type="EMBL" id="MJMJ01000001">
    <property type="protein sequence ID" value="OLQ93310.1"/>
    <property type="molecule type" value="Genomic_DNA"/>
</dbReference>
<keyword evidence="1" id="KW-0805">Transcription regulation</keyword>
<dbReference type="InterPro" id="IPR047057">
    <property type="entry name" value="MerR_fam"/>
</dbReference>
<evidence type="ECO:0000256" key="2">
    <source>
        <dbReference type="ARBA" id="ARBA00023125"/>
    </source>
</evidence>
<comment type="caution">
    <text evidence="5">The sequence shown here is derived from an EMBL/GenBank/DDBJ whole genome shotgun (WGS) entry which is preliminary data.</text>
</comment>
<dbReference type="PROSITE" id="PS50937">
    <property type="entry name" value="HTH_MERR_2"/>
    <property type="match status" value="1"/>
</dbReference>
<dbReference type="InterPro" id="IPR000551">
    <property type="entry name" value="MerR-type_HTH_dom"/>
</dbReference>
<keyword evidence="2" id="KW-0238">DNA-binding</keyword>
<accession>A0A1Q9HR13</accession>
<dbReference type="PANTHER" id="PTHR30204">
    <property type="entry name" value="REDOX-CYCLING DRUG-SENSING TRANSCRIPTIONAL ACTIVATOR SOXR"/>
    <property type="match status" value="1"/>
</dbReference>
<dbReference type="CDD" id="cd01104">
    <property type="entry name" value="HTH_MlrA-CarA"/>
    <property type="match status" value="1"/>
</dbReference>
<keyword evidence="3" id="KW-0804">Transcription</keyword>
<dbReference type="STRING" id="1381081.BIY22_02130"/>
<name>A0A1Q9HR13_9VIBR</name>
<evidence type="ECO:0000313" key="5">
    <source>
        <dbReference type="EMBL" id="OLQ93310.1"/>
    </source>
</evidence>
<protein>
    <submittedName>
        <fullName evidence="5">Helix-turn-helix-type transcriptional regulator</fullName>
    </submittedName>
</protein>
<dbReference type="PANTHER" id="PTHR30204:SF67">
    <property type="entry name" value="HTH-TYPE TRANSCRIPTIONAL REGULATOR MLRA-RELATED"/>
    <property type="match status" value="1"/>
</dbReference>
<dbReference type="AlphaFoldDB" id="A0A1Q9HR13"/>
<proteinExistence type="predicted"/>